<evidence type="ECO:0000313" key="1">
    <source>
        <dbReference type="EMBL" id="MFC7192894.1"/>
    </source>
</evidence>
<dbReference type="RefSeq" id="WP_248910456.1">
    <property type="nucleotide sequence ID" value="NZ_CP110252.1"/>
</dbReference>
<name>A0ABD5YUJ5_9EURY</name>
<proteinExistence type="predicted"/>
<dbReference type="GeneID" id="76202579"/>
<dbReference type="AlphaFoldDB" id="A0ABD5YUJ5"/>
<dbReference type="EMBL" id="JBHTAX010000006">
    <property type="protein sequence ID" value="MFC7192894.1"/>
    <property type="molecule type" value="Genomic_DNA"/>
</dbReference>
<evidence type="ECO:0000313" key="2">
    <source>
        <dbReference type="Proteomes" id="UP001596417"/>
    </source>
</evidence>
<gene>
    <name evidence="1" type="ORF">ACFQL7_25860</name>
</gene>
<dbReference type="Proteomes" id="UP001596417">
    <property type="component" value="Unassembled WGS sequence"/>
</dbReference>
<accession>A0ABD5YUJ5</accession>
<protein>
    <submittedName>
        <fullName evidence="1">Uncharacterized protein</fullName>
    </submittedName>
</protein>
<comment type="caution">
    <text evidence="1">The sequence shown here is derived from an EMBL/GenBank/DDBJ whole genome shotgun (WGS) entry which is preliminary data.</text>
</comment>
<organism evidence="1 2">
    <name type="scientific">Halocatena marina</name>
    <dbReference type="NCBI Taxonomy" id="2934937"/>
    <lineage>
        <taxon>Archaea</taxon>
        <taxon>Methanobacteriati</taxon>
        <taxon>Methanobacteriota</taxon>
        <taxon>Stenosarchaea group</taxon>
        <taxon>Halobacteria</taxon>
        <taxon>Halobacteriales</taxon>
        <taxon>Natronomonadaceae</taxon>
        <taxon>Halocatena</taxon>
    </lineage>
</organism>
<sequence>MTPSYQALVGDSLVDDILRVNLHAIAAGRCVDVVPEERLELLGHMDPLPE</sequence>
<reference evidence="1 2" key="1">
    <citation type="journal article" date="2019" name="Int. J. Syst. Evol. Microbiol.">
        <title>The Global Catalogue of Microorganisms (GCM) 10K type strain sequencing project: providing services to taxonomists for standard genome sequencing and annotation.</title>
        <authorList>
            <consortium name="The Broad Institute Genomics Platform"/>
            <consortium name="The Broad Institute Genome Sequencing Center for Infectious Disease"/>
            <person name="Wu L."/>
            <person name="Ma J."/>
        </authorList>
    </citation>
    <scope>NUCLEOTIDE SEQUENCE [LARGE SCALE GENOMIC DNA]</scope>
    <source>
        <strain evidence="1 2">RDMS1</strain>
    </source>
</reference>
<keyword evidence="2" id="KW-1185">Reference proteome</keyword>